<proteinExistence type="predicted"/>
<dbReference type="EMBL" id="MIJD01000246">
    <property type="protein sequence ID" value="OPE50808.1"/>
    <property type="molecule type" value="Genomic_DNA"/>
</dbReference>
<evidence type="ECO:0000313" key="3">
    <source>
        <dbReference type="Proteomes" id="UP000191039"/>
    </source>
</evidence>
<evidence type="ECO:0000313" key="1">
    <source>
        <dbReference type="EMBL" id="OPE50808.1"/>
    </source>
</evidence>
<dbReference type="Proteomes" id="UP000220340">
    <property type="component" value="Unassembled WGS sequence"/>
</dbReference>
<organism evidence="1 3">
    <name type="scientific">Mycolicibacterium diernhoferi</name>
    <dbReference type="NCBI Taxonomy" id="1801"/>
    <lineage>
        <taxon>Bacteria</taxon>
        <taxon>Bacillati</taxon>
        <taxon>Actinomycetota</taxon>
        <taxon>Actinomycetes</taxon>
        <taxon>Mycobacteriales</taxon>
        <taxon>Mycobacteriaceae</taxon>
        <taxon>Mycolicibacterium</taxon>
    </lineage>
</organism>
<dbReference type="Proteomes" id="UP000191039">
    <property type="component" value="Unassembled WGS sequence"/>
</dbReference>
<accession>A0A1Q4HGD6</accession>
<keyword evidence="4" id="KW-1185">Reference proteome</keyword>
<dbReference type="AlphaFoldDB" id="A0A1Q4HGD6"/>
<reference evidence="1 3" key="1">
    <citation type="submission" date="2016-09" db="EMBL/GenBank/DDBJ databases">
        <title>genome sequences of unsequenced Mycobacteria.</title>
        <authorList>
            <person name="Greninger A.L."/>
            <person name="Jerome K.R."/>
            <person name="Mcnair B."/>
            <person name="Wallis C."/>
            <person name="Fang F."/>
        </authorList>
    </citation>
    <scope>NUCLEOTIDE SEQUENCE [LARGE SCALE GENOMIC DNA]</scope>
    <source>
        <strain evidence="1 3">BM1</strain>
    </source>
</reference>
<gene>
    <name evidence="1" type="ORF">BV510_20445</name>
    <name evidence="2" type="ORF">CRI78_01100</name>
</gene>
<comment type="caution">
    <text evidence="1">The sequence shown here is derived from an EMBL/GenBank/DDBJ whole genome shotgun (WGS) entry which is preliminary data.</text>
</comment>
<dbReference type="EMBL" id="PDCR01000001">
    <property type="protein sequence ID" value="PEG56477.1"/>
    <property type="molecule type" value="Genomic_DNA"/>
</dbReference>
<dbReference type="STRING" id="1801.BRW64_10160"/>
<sequence length="166" mass="17759">MNEAREPVMSYLLDVVTDDVADAIAHVGGLMFDLGRAGWRVRVLTDDAEHDRALRILGTCPLAPESSDPAPPAPDRVLRTSALPIRGATPAAPHELYLHWATTEATAAGHPVEFRLSAAAQTFKAQALLCVGRTPDVDGCETFWTDAIPDGGYPFAGCHLSTTVVR</sequence>
<name>A0A1Q4HGD6_9MYCO</name>
<evidence type="ECO:0000313" key="2">
    <source>
        <dbReference type="EMBL" id="PEG56477.1"/>
    </source>
</evidence>
<evidence type="ECO:0000313" key="4">
    <source>
        <dbReference type="Proteomes" id="UP000220340"/>
    </source>
</evidence>
<reference evidence="2 4" key="2">
    <citation type="submission" date="2017-10" db="EMBL/GenBank/DDBJ databases">
        <title>The new phylogeny of genus Mycobacterium.</title>
        <authorList>
            <person name="Tortoli E."/>
            <person name="Trovato A."/>
            <person name="Cirillo D.M."/>
        </authorList>
    </citation>
    <scope>NUCLEOTIDE SEQUENCE [LARGE SCALE GENOMIC DNA]</scope>
    <source>
        <strain evidence="2 4">IP141170001</strain>
    </source>
</reference>
<protein>
    <submittedName>
        <fullName evidence="1">Uncharacterized protein</fullName>
    </submittedName>
</protein>